<name>A0A3R5QYM2_9CLOT</name>
<dbReference type="EMBL" id="CP025746">
    <property type="protein sequence ID" value="QAA35269.1"/>
    <property type="molecule type" value="Genomic_DNA"/>
</dbReference>
<gene>
    <name evidence="2" type="ORF">C1I91_10215</name>
</gene>
<dbReference type="KEGG" id="cmah:C1I91_10215"/>
<evidence type="ECO:0000259" key="1">
    <source>
        <dbReference type="Pfam" id="PF21778"/>
    </source>
</evidence>
<proteinExistence type="predicted"/>
<evidence type="ECO:0000313" key="3">
    <source>
        <dbReference type="Proteomes" id="UP000286268"/>
    </source>
</evidence>
<dbReference type="AlphaFoldDB" id="A0A3R5QYM2"/>
<protein>
    <recommendedName>
        <fullName evidence="1">DUF6873 domain-containing protein</fullName>
    </recommendedName>
</protein>
<dbReference type="OrthoDB" id="1753686at2"/>
<dbReference type="InterPro" id="IPR049238">
    <property type="entry name" value="DUF6873"/>
</dbReference>
<accession>A0A3R5QYM2</accession>
<keyword evidence="3" id="KW-1185">Reference proteome</keyword>
<evidence type="ECO:0000313" key="2">
    <source>
        <dbReference type="EMBL" id="QAA35269.1"/>
    </source>
</evidence>
<dbReference type="Pfam" id="PF21778">
    <property type="entry name" value="DUF6873"/>
    <property type="match status" value="1"/>
</dbReference>
<dbReference type="Proteomes" id="UP000286268">
    <property type="component" value="Chromosome"/>
</dbReference>
<feature type="domain" description="DUF6873" evidence="1">
    <location>
        <begin position="2"/>
        <end position="219"/>
    </location>
</feature>
<sequence length="223" mass="24997">MEEEQKLKALSISVIKVPKCEKIYDAINGHPDIQINILDSNTIIVQRDVPLAFLKQLDLLGIKYMLSSKSLTKNYPEDIILNAVNLKNHFIHNLKYTDETLKCTIKNKINIQVSQGYTKCSCAIVSDNALITSDVKIHNELTNNGFDVLLIPPGDILLPGLNYGFIGGTCGLTSNNELIFYGNLKNYKYGDMIIEFLKKYNVTPIFLNEGPLVDRGSLLFLSI</sequence>
<organism evidence="2 3">
    <name type="scientific">Clostridium manihotivorum</name>
    <dbReference type="NCBI Taxonomy" id="2320868"/>
    <lineage>
        <taxon>Bacteria</taxon>
        <taxon>Bacillati</taxon>
        <taxon>Bacillota</taxon>
        <taxon>Clostridia</taxon>
        <taxon>Eubacteriales</taxon>
        <taxon>Clostridiaceae</taxon>
        <taxon>Clostridium</taxon>
    </lineage>
</organism>
<reference evidence="2 3" key="1">
    <citation type="submission" date="2018-01" db="EMBL/GenBank/DDBJ databases">
        <title>Genome Sequencing and Assembly of Anaerobacter polyendosporus strain CT4.</title>
        <authorList>
            <person name="Tachaapaikoon C."/>
            <person name="Sutheeworapong S."/>
            <person name="Jenjaroenpun P."/>
            <person name="Wongsurawat T."/>
            <person name="Nookeaw I."/>
            <person name="Cheawchanlertfa P."/>
            <person name="Kosugi A."/>
            <person name="Cheevadhanarak S."/>
            <person name="Ratanakhanokchai K."/>
        </authorList>
    </citation>
    <scope>NUCLEOTIDE SEQUENCE [LARGE SCALE GENOMIC DNA]</scope>
    <source>
        <strain evidence="2 3">CT4</strain>
    </source>
</reference>